<organism evidence="2 3">
    <name type="scientific">Spirosoma utsteinense</name>
    <dbReference type="NCBI Taxonomy" id="2585773"/>
    <lineage>
        <taxon>Bacteria</taxon>
        <taxon>Pseudomonadati</taxon>
        <taxon>Bacteroidota</taxon>
        <taxon>Cytophagia</taxon>
        <taxon>Cytophagales</taxon>
        <taxon>Cytophagaceae</taxon>
        <taxon>Spirosoma</taxon>
    </lineage>
</organism>
<accession>A0ABR6WBE4</accession>
<proteinExistence type="predicted"/>
<gene>
    <name evidence="2" type="ORF">FH603_3758</name>
</gene>
<keyword evidence="3" id="KW-1185">Reference proteome</keyword>
<reference evidence="2 3" key="1">
    <citation type="submission" date="2019-06" db="EMBL/GenBank/DDBJ databases">
        <title>Spirosoma utsteinense sp. nov. isolated from Antarctic ice-free soils.</title>
        <authorList>
            <person name="Tahon G."/>
        </authorList>
    </citation>
    <scope>NUCLEOTIDE SEQUENCE [LARGE SCALE GENOMIC DNA]</scope>
    <source>
        <strain evidence="2 3">LMG 31447</strain>
    </source>
</reference>
<evidence type="ECO:0000313" key="2">
    <source>
        <dbReference type="EMBL" id="MBC3793241.1"/>
    </source>
</evidence>
<dbReference type="RefSeq" id="WP_186739033.1">
    <property type="nucleotide sequence ID" value="NZ_VFIA01000024.1"/>
</dbReference>
<comment type="caution">
    <text evidence="2">The sequence shown here is derived from an EMBL/GenBank/DDBJ whole genome shotgun (WGS) entry which is preliminary data.</text>
</comment>
<sequence length="161" mass="17428">MQVQANSGVPDGGPELTTYRIADQNNGYPSAPGSPSTLQPTPAFISLINRPEYHSEQDRLTRSYSIDCQRPAAGGGRTNGGWNLRSKPIAGSTLSGRGGAVLGITDERKWLLPIPFADIAAHSDRTQNPDYWPVGRLPAGFMQPLLIVLFYAQHVTKTPID</sequence>
<dbReference type="EMBL" id="VFIA01000024">
    <property type="protein sequence ID" value="MBC3793241.1"/>
    <property type="molecule type" value="Genomic_DNA"/>
</dbReference>
<feature type="region of interest" description="Disordered" evidence="1">
    <location>
        <begin position="1"/>
        <end position="41"/>
    </location>
</feature>
<name>A0ABR6WBE4_9BACT</name>
<dbReference type="Proteomes" id="UP000700732">
    <property type="component" value="Unassembled WGS sequence"/>
</dbReference>
<evidence type="ECO:0000256" key="1">
    <source>
        <dbReference type="SAM" id="MobiDB-lite"/>
    </source>
</evidence>
<protein>
    <submittedName>
        <fullName evidence="2">Uncharacterized protein</fullName>
    </submittedName>
</protein>
<feature type="compositionally biased region" description="Polar residues" evidence="1">
    <location>
        <begin position="23"/>
        <end position="40"/>
    </location>
</feature>
<evidence type="ECO:0000313" key="3">
    <source>
        <dbReference type="Proteomes" id="UP000700732"/>
    </source>
</evidence>